<dbReference type="SUPFAM" id="SSF56024">
    <property type="entry name" value="Phospholipase D/nuclease"/>
    <property type="match status" value="2"/>
</dbReference>
<dbReference type="EMBL" id="QFNY01000284">
    <property type="protein sequence ID" value="PZO98484.1"/>
    <property type="molecule type" value="Genomic_DNA"/>
</dbReference>
<accession>A0A2W5AVI3</accession>
<name>A0A2W5AVI3_9CORY</name>
<dbReference type="Gene3D" id="3.30.870.10">
    <property type="entry name" value="Endonuclease Chain A"/>
    <property type="match status" value="2"/>
</dbReference>
<organism evidence="2 3">
    <name type="scientific">Corynebacterium urealyticum</name>
    <dbReference type="NCBI Taxonomy" id="43771"/>
    <lineage>
        <taxon>Bacteria</taxon>
        <taxon>Bacillati</taxon>
        <taxon>Actinomycetota</taxon>
        <taxon>Actinomycetes</taxon>
        <taxon>Mycobacteriales</taxon>
        <taxon>Corynebacteriaceae</taxon>
        <taxon>Corynebacterium</taxon>
    </lineage>
</organism>
<dbReference type="PROSITE" id="PS50035">
    <property type="entry name" value="PLD"/>
    <property type="match status" value="2"/>
</dbReference>
<dbReference type="GO" id="GO:0008808">
    <property type="term" value="F:cardiolipin synthase activity"/>
    <property type="evidence" value="ECO:0007669"/>
    <property type="project" value="TreeGrafter"/>
</dbReference>
<dbReference type="AlphaFoldDB" id="A0A2W5AVI3"/>
<dbReference type="SMART" id="SM00155">
    <property type="entry name" value="PLDc"/>
    <property type="match status" value="2"/>
</dbReference>
<dbReference type="InterPro" id="IPR001736">
    <property type="entry name" value="PLipase_D/transphosphatidylase"/>
</dbReference>
<dbReference type="PANTHER" id="PTHR21248:SF22">
    <property type="entry name" value="PHOSPHOLIPASE D"/>
    <property type="match status" value="1"/>
</dbReference>
<evidence type="ECO:0000259" key="1">
    <source>
        <dbReference type="PROSITE" id="PS50035"/>
    </source>
</evidence>
<protein>
    <submittedName>
        <fullName evidence="2">Cardiolipin synthase A</fullName>
    </submittedName>
</protein>
<dbReference type="GO" id="GO:0032049">
    <property type="term" value="P:cardiolipin biosynthetic process"/>
    <property type="evidence" value="ECO:0007669"/>
    <property type="project" value="UniProtKB-ARBA"/>
</dbReference>
<dbReference type="PANTHER" id="PTHR21248">
    <property type="entry name" value="CARDIOLIPIN SYNTHASE"/>
    <property type="match status" value="1"/>
</dbReference>
<evidence type="ECO:0000313" key="3">
    <source>
        <dbReference type="Proteomes" id="UP000249451"/>
    </source>
</evidence>
<comment type="caution">
    <text evidence="2">The sequence shown here is derived from an EMBL/GenBank/DDBJ whole genome shotgun (WGS) entry which is preliminary data.</text>
</comment>
<feature type="domain" description="PLD phosphodiesterase" evidence="1">
    <location>
        <begin position="61"/>
        <end position="88"/>
    </location>
</feature>
<dbReference type="Proteomes" id="UP000249451">
    <property type="component" value="Unassembled WGS sequence"/>
</dbReference>
<sequence>VFFQSLKRARERGVEVKLLLDQIGSYKYKGYRTLGKRLTAIDVDWRLMLPLQLHKGRFRRPDLRNHRKIVVIDGNTGFLGSMNMIKRQYKTKDRAWIDYMVELTGPVVTSLAAVFAVDWYLESEEQLSLDMQPYDDAVTADANHLQLVPSGPGYTTEPNLRMFNSVVHHAKETLVMCSPYFIPDESLLEAVTTACYRDVEVHLLVSAKADQFMVNHAQSSYYQALLEAGVRIFQFPEPFVLHSKFILADPNLPNRDPLCMFGSSNMDMRSFGLNYESTMLVAKGNLIEDFTQLALNYKQVCHELTLEEWGRG</sequence>
<reference evidence="2 3" key="1">
    <citation type="submission" date="2017-11" db="EMBL/GenBank/DDBJ databases">
        <title>Infants hospitalized years apart are colonized by the same room-sourced microbial strains.</title>
        <authorList>
            <person name="Brooks B."/>
            <person name="Olm M.R."/>
            <person name="Firek B.A."/>
            <person name="Baker R."/>
            <person name="Thomas B.C."/>
            <person name="Morowitz M.J."/>
            <person name="Banfield J.F."/>
        </authorList>
    </citation>
    <scope>NUCLEOTIDE SEQUENCE [LARGE SCALE GENOMIC DNA]</scope>
    <source>
        <strain evidence="2">S2_012_000_R3_87</strain>
    </source>
</reference>
<feature type="domain" description="PLD phosphodiesterase" evidence="1">
    <location>
        <begin position="237"/>
        <end position="270"/>
    </location>
</feature>
<dbReference type="Pfam" id="PF13091">
    <property type="entry name" value="PLDc_2"/>
    <property type="match status" value="2"/>
</dbReference>
<proteinExistence type="predicted"/>
<gene>
    <name evidence="2" type="ORF">DI609_10545</name>
</gene>
<dbReference type="GO" id="GO:0016020">
    <property type="term" value="C:membrane"/>
    <property type="evidence" value="ECO:0007669"/>
    <property type="project" value="TreeGrafter"/>
</dbReference>
<dbReference type="InterPro" id="IPR025202">
    <property type="entry name" value="PLD-like_dom"/>
</dbReference>
<feature type="non-terminal residue" evidence="2">
    <location>
        <position position="1"/>
    </location>
</feature>
<evidence type="ECO:0000313" key="2">
    <source>
        <dbReference type="EMBL" id="PZO98484.1"/>
    </source>
</evidence>